<protein>
    <submittedName>
        <fullName evidence="1">Uncharacterized protein</fullName>
    </submittedName>
</protein>
<accession>A0A8S1XGS5</accession>
<sequence length="87" mass="10534">MNKTNQKYSRSIHPRYCQQYHNCALIEIITSVLKFQDHILDIKTQKEILFFSLIKLDHLSLYLHLAPKVYYLRQSLESHTQFMCEQF</sequence>
<dbReference type="EMBL" id="CAJJDP010000121">
    <property type="protein sequence ID" value="CAD8200074.1"/>
    <property type="molecule type" value="Genomic_DNA"/>
</dbReference>
<evidence type="ECO:0000313" key="2">
    <source>
        <dbReference type="Proteomes" id="UP000683925"/>
    </source>
</evidence>
<keyword evidence="2" id="KW-1185">Reference proteome</keyword>
<organism evidence="1 2">
    <name type="scientific">Paramecium octaurelia</name>
    <dbReference type="NCBI Taxonomy" id="43137"/>
    <lineage>
        <taxon>Eukaryota</taxon>
        <taxon>Sar</taxon>
        <taxon>Alveolata</taxon>
        <taxon>Ciliophora</taxon>
        <taxon>Intramacronucleata</taxon>
        <taxon>Oligohymenophorea</taxon>
        <taxon>Peniculida</taxon>
        <taxon>Parameciidae</taxon>
        <taxon>Paramecium</taxon>
    </lineage>
</organism>
<comment type="caution">
    <text evidence="1">The sequence shown here is derived from an EMBL/GenBank/DDBJ whole genome shotgun (WGS) entry which is preliminary data.</text>
</comment>
<dbReference type="Proteomes" id="UP000683925">
    <property type="component" value="Unassembled WGS sequence"/>
</dbReference>
<dbReference type="AlphaFoldDB" id="A0A8S1XGS5"/>
<proteinExistence type="predicted"/>
<name>A0A8S1XGS5_PAROT</name>
<reference evidence="1" key="1">
    <citation type="submission" date="2021-01" db="EMBL/GenBank/DDBJ databases">
        <authorList>
            <consortium name="Genoscope - CEA"/>
            <person name="William W."/>
        </authorList>
    </citation>
    <scope>NUCLEOTIDE SEQUENCE</scope>
</reference>
<evidence type="ECO:0000313" key="1">
    <source>
        <dbReference type="EMBL" id="CAD8200074.1"/>
    </source>
</evidence>
<gene>
    <name evidence="1" type="ORF">POCTA_138.1.T1210034</name>
</gene>